<sequence>MLQILTYWNPEKLGLVIPFHNHQILKIKPSICGALCLNRNRCCAGDGQISMVGLGESDPSLPLSGIGPGTLLSWIIWNLWIARNQLIFQKREVPPEETIANAITEAHEWILIQEPSIKPPPPQPSNSLDPLSRASQLCLFTDAAWNSSSKSAGLGWIFDDAGSISSFSATTGSISSPLMAETLAM</sequence>
<comment type="caution">
    <text evidence="1">The sequence shown here is derived from an EMBL/GenBank/DDBJ whole genome shotgun (WGS) entry which is preliminary data.</text>
</comment>
<gene>
    <name evidence="1" type="ORF">F2Q69_00058892</name>
</gene>
<proteinExistence type="predicted"/>
<reference evidence="1" key="1">
    <citation type="submission" date="2019-12" db="EMBL/GenBank/DDBJ databases">
        <title>Genome sequencing and annotation of Brassica cretica.</title>
        <authorList>
            <person name="Studholme D.J."/>
            <person name="Sarris P."/>
        </authorList>
    </citation>
    <scope>NUCLEOTIDE SEQUENCE</scope>
    <source>
        <strain evidence="1">PFS-109/04</strain>
        <tissue evidence="1">Leaf</tissue>
    </source>
</reference>
<organism evidence="1 2">
    <name type="scientific">Brassica cretica</name>
    <name type="common">Mustard</name>
    <dbReference type="NCBI Taxonomy" id="69181"/>
    <lineage>
        <taxon>Eukaryota</taxon>
        <taxon>Viridiplantae</taxon>
        <taxon>Streptophyta</taxon>
        <taxon>Embryophyta</taxon>
        <taxon>Tracheophyta</taxon>
        <taxon>Spermatophyta</taxon>
        <taxon>Magnoliopsida</taxon>
        <taxon>eudicotyledons</taxon>
        <taxon>Gunneridae</taxon>
        <taxon>Pentapetalae</taxon>
        <taxon>rosids</taxon>
        <taxon>malvids</taxon>
        <taxon>Brassicales</taxon>
        <taxon>Brassicaceae</taxon>
        <taxon>Brassiceae</taxon>
        <taxon>Brassica</taxon>
    </lineage>
</organism>
<evidence type="ECO:0008006" key="3">
    <source>
        <dbReference type="Google" id="ProtNLM"/>
    </source>
</evidence>
<protein>
    <recommendedName>
        <fullName evidence="3">RNase H type-1 domain-containing protein</fullName>
    </recommendedName>
</protein>
<name>A0A8S9RMM9_BRACR</name>
<dbReference type="Proteomes" id="UP000712600">
    <property type="component" value="Unassembled WGS sequence"/>
</dbReference>
<evidence type="ECO:0000313" key="1">
    <source>
        <dbReference type="EMBL" id="KAF3573901.1"/>
    </source>
</evidence>
<evidence type="ECO:0000313" key="2">
    <source>
        <dbReference type="Proteomes" id="UP000712600"/>
    </source>
</evidence>
<dbReference type="EMBL" id="QGKX02000095">
    <property type="protein sequence ID" value="KAF3573901.1"/>
    <property type="molecule type" value="Genomic_DNA"/>
</dbReference>
<dbReference type="AlphaFoldDB" id="A0A8S9RMM9"/>
<accession>A0A8S9RMM9</accession>